<feature type="compositionally biased region" description="Polar residues" evidence="1">
    <location>
        <begin position="1"/>
        <end position="12"/>
    </location>
</feature>
<dbReference type="EMBL" id="JH931218">
    <property type="protein sequence ID" value="EKM48284.1"/>
    <property type="molecule type" value="Genomic_DNA"/>
</dbReference>
<dbReference type="GeneID" id="18919413"/>
<dbReference type="RefSeq" id="XP_007403162.1">
    <property type="nucleotide sequence ID" value="XM_007403100.1"/>
</dbReference>
<dbReference type="KEGG" id="pco:PHACADRAFT_266448"/>
<keyword evidence="3" id="KW-1185">Reference proteome</keyword>
<dbReference type="Proteomes" id="UP000008370">
    <property type="component" value="Unassembled WGS sequence"/>
</dbReference>
<dbReference type="HOGENOM" id="CLU_1163541_0_0_1"/>
<reference evidence="2 3" key="1">
    <citation type="journal article" date="2012" name="BMC Genomics">
        <title>Comparative genomics of the white-rot fungi, Phanerochaete carnosa and P. chrysosporium, to elucidate the genetic basis of the distinct wood types they colonize.</title>
        <authorList>
            <person name="Suzuki H."/>
            <person name="MacDonald J."/>
            <person name="Syed K."/>
            <person name="Salamov A."/>
            <person name="Hori C."/>
            <person name="Aerts A."/>
            <person name="Henrissat B."/>
            <person name="Wiebenga A."/>
            <person name="vanKuyk P.A."/>
            <person name="Barry K."/>
            <person name="Lindquist E."/>
            <person name="LaButti K."/>
            <person name="Lapidus A."/>
            <person name="Lucas S."/>
            <person name="Coutinho P."/>
            <person name="Gong Y."/>
            <person name="Samejima M."/>
            <person name="Mahadevan R."/>
            <person name="Abou-Zaid M."/>
            <person name="de Vries R.P."/>
            <person name="Igarashi K."/>
            <person name="Yadav J.S."/>
            <person name="Grigoriev I.V."/>
            <person name="Master E.R."/>
        </authorList>
    </citation>
    <scope>NUCLEOTIDE SEQUENCE [LARGE SCALE GENOMIC DNA]</scope>
    <source>
        <strain evidence="2 3">HHB-10118-sp</strain>
    </source>
</reference>
<evidence type="ECO:0000313" key="3">
    <source>
        <dbReference type="Proteomes" id="UP000008370"/>
    </source>
</evidence>
<sequence length="239" mass="26625">MRPESLWSSGEATGQGEDERATRDSTAIISRENLQLDIHEEQEPNVAFPKYDRREPECLLSWHHSGMYLTRESPETKSSYAIPSTLPPDTTAVRLPGMQSRFLVKHVSLVVEVPAYIDDDHSPLIDAGGVNAQFTGAAIGDAWAGYDDDRHHLSQALRLEPHSSSRHIVPHRELIPRAQEFSMSSPVLGSYVMPGVSSERTTLSQPNFQHLPNINTSVLRRSPIPAFAPSRSQSFTVYL</sequence>
<organism evidence="2 3">
    <name type="scientific">Phanerochaete carnosa (strain HHB-10118-sp)</name>
    <name type="common">White-rot fungus</name>
    <name type="synonym">Peniophora carnosa</name>
    <dbReference type="NCBI Taxonomy" id="650164"/>
    <lineage>
        <taxon>Eukaryota</taxon>
        <taxon>Fungi</taxon>
        <taxon>Dikarya</taxon>
        <taxon>Basidiomycota</taxon>
        <taxon>Agaricomycotina</taxon>
        <taxon>Agaricomycetes</taxon>
        <taxon>Polyporales</taxon>
        <taxon>Phanerochaetaceae</taxon>
        <taxon>Phanerochaete</taxon>
    </lineage>
</organism>
<evidence type="ECO:0000313" key="2">
    <source>
        <dbReference type="EMBL" id="EKM48284.1"/>
    </source>
</evidence>
<protein>
    <submittedName>
        <fullName evidence="2">Uncharacterized protein</fullName>
    </submittedName>
</protein>
<accession>K5VNZ6</accession>
<feature type="region of interest" description="Disordered" evidence="1">
    <location>
        <begin position="1"/>
        <end position="23"/>
    </location>
</feature>
<dbReference type="OrthoDB" id="10618515at2759"/>
<dbReference type="AlphaFoldDB" id="K5VNZ6"/>
<evidence type="ECO:0000256" key="1">
    <source>
        <dbReference type="SAM" id="MobiDB-lite"/>
    </source>
</evidence>
<proteinExistence type="predicted"/>
<feature type="non-terminal residue" evidence="2">
    <location>
        <position position="1"/>
    </location>
</feature>
<dbReference type="InParanoid" id="K5VNZ6"/>
<name>K5VNZ6_PHACS</name>
<gene>
    <name evidence="2" type="ORF">PHACADRAFT_266448</name>
</gene>